<keyword evidence="3" id="KW-1185">Reference proteome</keyword>
<keyword evidence="1" id="KW-0472">Membrane</keyword>
<feature type="transmembrane region" description="Helical" evidence="1">
    <location>
        <begin position="234"/>
        <end position="254"/>
    </location>
</feature>
<accession>A0A1W1VUE4</accession>
<evidence type="ECO:0000313" key="3">
    <source>
        <dbReference type="Proteomes" id="UP000192569"/>
    </source>
</evidence>
<keyword evidence="1" id="KW-1133">Transmembrane helix</keyword>
<evidence type="ECO:0000256" key="1">
    <source>
        <dbReference type="SAM" id="Phobius"/>
    </source>
</evidence>
<protein>
    <recommendedName>
        <fullName evidence="4">Type II secretion system protein GspF domain-containing protein</fullName>
    </recommendedName>
</protein>
<evidence type="ECO:0000313" key="2">
    <source>
        <dbReference type="EMBL" id="SMB96514.1"/>
    </source>
</evidence>
<dbReference type="Proteomes" id="UP000192569">
    <property type="component" value="Chromosome I"/>
</dbReference>
<evidence type="ECO:0008006" key="4">
    <source>
        <dbReference type="Google" id="ProtNLM"/>
    </source>
</evidence>
<proteinExistence type="predicted"/>
<name>A0A1W1VUE4_9FIRM</name>
<sequence>MVRQLLLVCFLIGTWVAIGAAVLLCARSLVVPVRVRFLDKHVAGLRRNVIGFVSSRRFPAVSGSNMPFLIGGGVGMCVAAVSTWGSPAFMSSLGIGACAGALGGWLVYSNIRETRRLRLLREVAILYEAVDFFTLVGYTIPQALRLGSIATPSLRAHVERCLARYSRDRVRALEEFAREVNLPEAALLSSVLVHAEEAGMSMSRSALQEESRSLEELRRSLSELRVVSKPIYFAVYRGLPLIAVSSLLVGPLAYRLVVMLKMFSTLQ</sequence>
<dbReference type="STRING" id="698762.SAMN00808754_1519"/>
<dbReference type="AlphaFoldDB" id="A0A1W1VUE4"/>
<keyword evidence="1" id="KW-0812">Transmembrane</keyword>
<feature type="transmembrane region" description="Helical" evidence="1">
    <location>
        <begin position="88"/>
        <end position="108"/>
    </location>
</feature>
<dbReference type="EMBL" id="LT838272">
    <property type="protein sequence ID" value="SMB96514.1"/>
    <property type="molecule type" value="Genomic_DNA"/>
</dbReference>
<gene>
    <name evidence="2" type="ORF">SAMN00808754_1519</name>
</gene>
<reference evidence="2 3" key="1">
    <citation type="submission" date="2017-04" db="EMBL/GenBank/DDBJ databases">
        <authorList>
            <person name="Afonso C.L."/>
            <person name="Miller P.J."/>
            <person name="Scott M.A."/>
            <person name="Spackman E."/>
            <person name="Goraichik I."/>
            <person name="Dimitrov K.M."/>
            <person name="Suarez D.L."/>
            <person name="Swayne D.E."/>
        </authorList>
    </citation>
    <scope>NUCLEOTIDE SEQUENCE [LARGE SCALE GENOMIC DNA]</scope>
    <source>
        <strain evidence="2 3">ToBE</strain>
    </source>
</reference>
<organism evidence="2 3">
    <name type="scientific">Thermanaeromonas toyohensis ToBE</name>
    <dbReference type="NCBI Taxonomy" id="698762"/>
    <lineage>
        <taxon>Bacteria</taxon>
        <taxon>Bacillati</taxon>
        <taxon>Bacillota</taxon>
        <taxon>Clostridia</taxon>
        <taxon>Neomoorellales</taxon>
        <taxon>Neomoorellaceae</taxon>
        <taxon>Thermanaeromonas</taxon>
    </lineage>
</organism>